<dbReference type="EMBL" id="DS547099">
    <property type="protein sequence ID" value="EDR09534.1"/>
    <property type="molecule type" value="Genomic_DNA"/>
</dbReference>
<dbReference type="RefSeq" id="XP_001879883.1">
    <property type="nucleotide sequence ID" value="XM_001879848.1"/>
</dbReference>
<dbReference type="HOGENOM" id="CLU_174225_0_0_1"/>
<reference evidence="1 2" key="1">
    <citation type="journal article" date="2008" name="Nature">
        <title>The genome of Laccaria bicolor provides insights into mycorrhizal symbiosis.</title>
        <authorList>
            <person name="Martin F."/>
            <person name="Aerts A."/>
            <person name="Ahren D."/>
            <person name="Brun A."/>
            <person name="Danchin E.G.J."/>
            <person name="Duchaussoy F."/>
            <person name="Gibon J."/>
            <person name="Kohler A."/>
            <person name="Lindquist E."/>
            <person name="Pereda V."/>
            <person name="Salamov A."/>
            <person name="Shapiro H.J."/>
            <person name="Wuyts J."/>
            <person name="Blaudez D."/>
            <person name="Buee M."/>
            <person name="Brokstein P."/>
            <person name="Canbaeck B."/>
            <person name="Cohen D."/>
            <person name="Courty P.E."/>
            <person name="Coutinho P.M."/>
            <person name="Delaruelle C."/>
            <person name="Detter J.C."/>
            <person name="Deveau A."/>
            <person name="DiFazio S."/>
            <person name="Duplessis S."/>
            <person name="Fraissinet-Tachet L."/>
            <person name="Lucic E."/>
            <person name="Frey-Klett P."/>
            <person name="Fourrey C."/>
            <person name="Feussner I."/>
            <person name="Gay G."/>
            <person name="Grimwood J."/>
            <person name="Hoegger P.J."/>
            <person name="Jain P."/>
            <person name="Kilaru S."/>
            <person name="Labbe J."/>
            <person name="Lin Y.C."/>
            <person name="Legue V."/>
            <person name="Le Tacon F."/>
            <person name="Marmeisse R."/>
            <person name="Melayah D."/>
            <person name="Montanini B."/>
            <person name="Muratet M."/>
            <person name="Nehls U."/>
            <person name="Niculita-Hirzel H."/>
            <person name="Oudot-Le Secq M.P."/>
            <person name="Peter M."/>
            <person name="Quesneville H."/>
            <person name="Rajashekar B."/>
            <person name="Reich M."/>
            <person name="Rouhier N."/>
            <person name="Schmutz J."/>
            <person name="Yin T."/>
            <person name="Chalot M."/>
            <person name="Henrissat B."/>
            <person name="Kuees U."/>
            <person name="Lucas S."/>
            <person name="Van de Peer Y."/>
            <person name="Podila G.K."/>
            <person name="Polle A."/>
            <person name="Pukkila P.J."/>
            <person name="Richardson P.M."/>
            <person name="Rouze P."/>
            <person name="Sanders I.R."/>
            <person name="Stajich J.E."/>
            <person name="Tunlid A."/>
            <person name="Tuskan G."/>
            <person name="Grigoriev I.V."/>
        </authorList>
    </citation>
    <scope>NUCLEOTIDE SEQUENCE [LARGE SCALE GENOMIC DNA]</scope>
    <source>
        <strain evidence="2">S238N-H82 / ATCC MYA-4686</strain>
    </source>
</reference>
<dbReference type="GeneID" id="6075598"/>
<evidence type="ECO:0000313" key="1">
    <source>
        <dbReference type="EMBL" id="EDR09534.1"/>
    </source>
</evidence>
<accession>B0D6T9</accession>
<dbReference type="Proteomes" id="UP000001194">
    <property type="component" value="Unassembled WGS sequence"/>
</dbReference>
<protein>
    <submittedName>
        <fullName evidence="1">Predicted protein</fullName>
    </submittedName>
</protein>
<evidence type="ECO:0000313" key="2">
    <source>
        <dbReference type="Proteomes" id="UP000001194"/>
    </source>
</evidence>
<dbReference type="InParanoid" id="B0D6T9"/>
<dbReference type="OrthoDB" id="10066232at2759"/>
<name>B0D6T9_LACBS</name>
<dbReference type="AlphaFoldDB" id="B0D6T9"/>
<proteinExistence type="predicted"/>
<gene>
    <name evidence="1" type="ORF">LACBIDRAFT_318687</name>
</gene>
<dbReference type="STRING" id="486041.B0D6T9"/>
<dbReference type="KEGG" id="lbc:LACBIDRAFT_318687"/>
<keyword evidence="2" id="KW-1185">Reference proteome</keyword>
<sequence length="129" mass="14690">MARSPSGVDIPLLHPSVLILTKFKRWYTTLSSTRPKTVLKHRSDEGDIDYMVHWLTRNGLTIQFGAYRGRRGEELMLYVKTYLAEKVKSGSGERVEEMLRGVVERSDWEVLEGMEVGDVGGENVYVESP</sequence>
<organism evidence="2">
    <name type="scientific">Laccaria bicolor (strain S238N-H82 / ATCC MYA-4686)</name>
    <name type="common">Bicoloured deceiver</name>
    <name type="synonym">Laccaria laccata var. bicolor</name>
    <dbReference type="NCBI Taxonomy" id="486041"/>
    <lineage>
        <taxon>Eukaryota</taxon>
        <taxon>Fungi</taxon>
        <taxon>Dikarya</taxon>
        <taxon>Basidiomycota</taxon>
        <taxon>Agaricomycotina</taxon>
        <taxon>Agaricomycetes</taxon>
        <taxon>Agaricomycetidae</taxon>
        <taxon>Agaricales</taxon>
        <taxon>Agaricineae</taxon>
        <taxon>Hydnangiaceae</taxon>
        <taxon>Laccaria</taxon>
    </lineage>
</organism>